<reference evidence="1 2" key="1">
    <citation type="submission" date="2006-02" db="EMBL/GenBank/DDBJ databases">
        <authorList>
            <person name="Pinhassi J."/>
            <person name="Pedros-Alio C."/>
            <person name="Ferriera S."/>
            <person name="Johnson J."/>
            <person name="Kravitz S."/>
            <person name="Halpern A."/>
            <person name="Remington K."/>
            <person name="Beeson K."/>
            <person name="Tran B."/>
            <person name="Rogers Y.-H."/>
            <person name="Friedman R."/>
            <person name="Venter J.C."/>
        </authorList>
    </citation>
    <scope>NUCLEOTIDE SEQUENCE [LARGE SCALE GENOMIC DNA]</scope>
    <source>
        <strain evidence="1 2">MED297</strain>
    </source>
</reference>
<sequence>MAILLIGGAPRTGKSLLAHQLMTLTNTPYQSIDPLKMAIHHAIPDYPLDTNAGSVAVSEQLWPFLKCLVQNSIDTGVSSILEGELLPARVAELMQANPGKIRACFVGYQSISITEKCQQIRRHSGHPNDWTADLDDTDLASLVKEGIQFSHQLRHDCHQQGLPYIDFSDDYERAAREVIRTLTATSQ</sequence>
<organism evidence="1 2">
    <name type="scientific">Reinekea blandensis MED297</name>
    <dbReference type="NCBI Taxonomy" id="314283"/>
    <lineage>
        <taxon>Bacteria</taxon>
        <taxon>Pseudomonadati</taxon>
        <taxon>Pseudomonadota</taxon>
        <taxon>Gammaproteobacteria</taxon>
        <taxon>Oceanospirillales</taxon>
        <taxon>Saccharospirillaceae</taxon>
        <taxon>Reinekea</taxon>
    </lineage>
</organism>
<dbReference type="Proteomes" id="UP000005953">
    <property type="component" value="Unassembled WGS sequence"/>
</dbReference>
<keyword evidence="2" id="KW-1185">Reference proteome</keyword>
<dbReference type="STRING" id="314283.MED297_04734"/>
<accession>A4BK12</accession>
<protein>
    <submittedName>
        <fullName evidence="1">Uncharacterized protein</fullName>
    </submittedName>
</protein>
<dbReference type="SUPFAM" id="SSF52540">
    <property type="entry name" value="P-loop containing nucleoside triphosphate hydrolases"/>
    <property type="match status" value="1"/>
</dbReference>
<dbReference type="AlphaFoldDB" id="A4BK12"/>
<dbReference type="InterPro" id="IPR027417">
    <property type="entry name" value="P-loop_NTPase"/>
</dbReference>
<proteinExistence type="predicted"/>
<dbReference type="OrthoDB" id="9788481at2"/>
<name>A4BK12_9GAMM</name>
<dbReference type="HOGENOM" id="CLU_1419695_0_0_6"/>
<dbReference type="RefSeq" id="WP_008047918.1">
    <property type="nucleotide sequence ID" value="NZ_CH724154.1"/>
</dbReference>
<dbReference type="Gene3D" id="3.40.50.300">
    <property type="entry name" value="P-loop containing nucleotide triphosphate hydrolases"/>
    <property type="match status" value="1"/>
</dbReference>
<evidence type="ECO:0000313" key="1">
    <source>
        <dbReference type="EMBL" id="EAR07545.1"/>
    </source>
</evidence>
<gene>
    <name evidence="1" type="ORF">MED297_04734</name>
</gene>
<dbReference type="EMBL" id="AAOE01000039">
    <property type="protein sequence ID" value="EAR07545.1"/>
    <property type="molecule type" value="Genomic_DNA"/>
</dbReference>
<comment type="caution">
    <text evidence="1">The sequence shown here is derived from an EMBL/GenBank/DDBJ whole genome shotgun (WGS) entry which is preliminary data.</text>
</comment>
<evidence type="ECO:0000313" key="2">
    <source>
        <dbReference type="Proteomes" id="UP000005953"/>
    </source>
</evidence>